<sequence length="71" mass="8490">MSYYPKEEQETLYLYDATVKHWKVHSTFPPHIRKLLDYATVNNTEKDKEGRVILVVGNVDRNQVRLFKPRL</sequence>
<dbReference type="OrthoDB" id="2362578at2"/>
<dbReference type="AlphaFoldDB" id="A0A1W5ZY12"/>
<protein>
    <submittedName>
        <fullName evidence="1">Uncharacterized protein</fullName>
    </submittedName>
</protein>
<evidence type="ECO:0000313" key="2">
    <source>
        <dbReference type="Proteomes" id="UP000192527"/>
    </source>
</evidence>
<gene>
    <name evidence="1" type="ORF">HM131_15865</name>
</gene>
<evidence type="ECO:0000313" key="1">
    <source>
        <dbReference type="EMBL" id="ARI78236.1"/>
    </source>
</evidence>
<accession>A0A1W5ZY12</accession>
<dbReference type="KEGG" id="hmn:HM131_15865"/>
<dbReference type="EMBL" id="CP020772">
    <property type="protein sequence ID" value="ARI78236.1"/>
    <property type="molecule type" value="Genomic_DNA"/>
</dbReference>
<organism evidence="1 2">
    <name type="scientific">Halobacillus mangrovi</name>
    <dbReference type="NCBI Taxonomy" id="402384"/>
    <lineage>
        <taxon>Bacteria</taxon>
        <taxon>Bacillati</taxon>
        <taxon>Bacillota</taxon>
        <taxon>Bacilli</taxon>
        <taxon>Bacillales</taxon>
        <taxon>Bacillaceae</taxon>
        <taxon>Halobacillus</taxon>
    </lineage>
</organism>
<dbReference type="STRING" id="402384.HM131_15865"/>
<dbReference type="RefSeq" id="WP_085030695.1">
    <property type="nucleotide sequence ID" value="NZ_CP020772.1"/>
</dbReference>
<proteinExistence type="predicted"/>
<name>A0A1W5ZY12_9BACI</name>
<reference evidence="1 2" key="1">
    <citation type="submission" date="2017-04" db="EMBL/GenBank/DDBJ databases">
        <title>The whole genome sequencing and assembly of Halobacillus mangrovi strain.</title>
        <authorList>
            <person name="Lee S.-J."/>
            <person name="Park M.-K."/>
            <person name="Kim J.-Y."/>
            <person name="Lee Y.-J."/>
            <person name="Yi H."/>
            <person name="Bahn Y.-S."/>
            <person name="Kim J.F."/>
            <person name="Lee D.-W."/>
        </authorList>
    </citation>
    <scope>NUCLEOTIDE SEQUENCE [LARGE SCALE GENOMIC DNA]</scope>
    <source>
        <strain evidence="1 2">KTB 131</strain>
    </source>
</reference>
<dbReference type="Proteomes" id="UP000192527">
    <property type="component" value="Chromosome"/>
</dbReference>
<keyword evidence="2" id="KW-1185">Reference proteome</keyword>